<feature type="region of interest" description="Disordered" evidence="1">
    <location>
        <begin position="401"/>
        <end position="517"/>
    </location>
</feature>
<evidence type="ECO:0000313" key="2">
    <source>
        <dbReference type="EMBL" id="KAJ7656216.1"/>
    </source>
</evidence>
<keyword evidence="3" id="KW-1185">Reference proteome</keyword>
<accession>A0AAD7CQ32</accession>
<gene>
    <name evidence="2" type="ORF">B0H17DRAFT_1213824</name>
</gene>
<dbReference type="Proteomes" id="UP001221757">
    <property type="component" value="Unassembled WGS sequence"/>
</dbReference>
<proteinExistence type="predicted"/>
<feature type="compositionally biased region" description="Basic and acidic residues" evidence="1">
    <location>
        <begin position="431"/>
        <end position="440"/>
    </location>
</feature>
<organism evidence="2 3">
    <name type="scientific">Mycena rosella</name>
    <name type="common">Pink bonnet</name>
    <name type="synonym">Agaricus rosellus</name>
    <dbReference type="NCBI Taxonomy" id="1033263"/>
    <lineage>
        <taxon>Eukaryota</taxon>
        <taxon>Fungi</taxon>
        <taxon>Dikarya</taxon>
        <taxon>Basidiomycota</taxon>
        <taxon>Agaricomycotina</taxon>
        <taxon>Agaricomycetes</taxon>
        <taxon>Agaricomycetidae</taxon>
        <taxon>Agaricales</taxon>
        <taxon>Marasmiineae</taxon>
        <taxon>Mycenaceae</taxon>
        <taxon>Mycena</taxon>
    </lineage>
</organism>
<feature type="compositionally biased region" description="Polar residues" evidence="1">
    <location>
        <begin position="641"/>
        <end position="651"/>
    </location>
</feature>
<name>A0AAD7CQ32_MYCRO</name>
<evidence type="ECO:0000313" key="3">
    <source>
        <dbReference type="Proteomes" id="UP001221757"/>
    </source>
</evidence>
<comment type="caution">
    <text evidence="2">The sequence shown here is derived from an EMBL/GenBank/DDBJ whole genome shotgun (WGS) entry which is preliminary data.</text>
</comment>
<feature type="region of interest" description="Disordered" evidence="1">
    <location>
        <begin position="559"/>
        <end position="597"/>
    </location>
</feature>
<feature type="compositionally biased region" description="Basic residues" evidence="1">
    <location>
        <begin position="94"/>
        <end position="104"/>
    </location>
</feature>
<feature type="compositionally biased region" description="Low complexity" evidence="1">
    <location>
        <begin position="462"/>
        <end position="483"/>
    </location>
</feature>
<protein>
    <submittedName>
        <fullName evidence="2">Uncharacterized protein</fullName>
    </submittedName>
</protein>
<feature type="region of interest" description="Disordered" evidence="1">
    <location>
        <begin position="224"/>
        <end position="252"/>
    </location>
</feature>
<feature type="compositionally biased region" description="Basic residues" evidence="1">
    <location>
        <begin position="417"/>
        <end position="430"/>
    </location>
</feature>
<evidence type="ECO:0000256" key="1">
    <source>
        <dbReference type="SAM" id="MobiDB-lite"/>
    </source>
</evidence>
<feature type="region of interest" description="Disordered" evidence="1">
    <location>
        <begin position="46"/>
        <end position="69"/>
    </location>
</feature>
<dbReference type="AlphaFoldDB" id="A0AAD7CQ32"/>
<feature type="compositionally biased region" description="Basic residues" evidence="1">
    <location>
        <begin position="624"/>
        <end position="635"/>
    </location>
</feature>
<reference evidence="2" key="1">
    <citation type="submission" date="2023-03" db="EMBL/GenBank/DDBJ databases">
        <title>Massive genome expansion in bonnet fungi (Mycena s.s.) driven by repeated elements and novel gene families across ecological guilds.</title>
        <authorList>
            <consortium name="Lawrence Berkeley National Laboratory"/>
            <person name="Harder C.B."/>
            <person name="Miyauchi S."/>
            <person name="Viragh M."/>
            <person name="Kuo A."/>
            <person name="Thoen E."/>
            <person name="Andreopoulos B."/>
            <person name="Lu D."/>
            <person name="Skrede I."/>
            <person name="Drula E."/>
            <person name="Henrissat B."/>
            <person name="Morin E."/>
            <person name="Kohler A."/>
            <person name="Barry K."/>
            <person name="LaButti K."/>
            <person name="Morin E."/>
            <person name="Salamov A."/>
            <person name="Lipzen A."/>
            <person name="Mereny Z."/>
            <person name="Hegedus B."/>
            <person name="Baldrian P."/>
            <person name="Stursova M."/>
            <person name="Weitz H."/>
            <person name="Taylor A."/>
            <person name="Grigoriev I.V."/>
            <person name="Nagy L.G."/>
            <person name="Martin F."/>
            <person name="Kauserud H."/>
        </authorList>
    </citation>
    <scope>NUCLEOTIDE SEQUENCE</scope>
    <source>
        <strain evidence="2">CBHHK067</strain>
    </source>
</reference>
<feature type="region of interest" description="Disordered" evidence="1">
    <location>
        <begin position="94"/>
        <end position="116"/>
    </location>
</feature>
<dbReference type="EMBL" id="JARKIE010000302">
    <property type="protein sequence ID" value="KAJ7656216.1"/>
    <property type="molecule type" value="Genomic_DNA"/>
</dbReference>
<sequence length="651" mass="69818">MYAPADLPPAEDQALELDGPPRESIMATPHSRRPSVELDFELEGISAHGNGHLQPGGLPPPRPAPSGAAYFEPLGPEDVYDVFDLELALQPGGKVHRIRHRRPYRSSDSSSGRPTYKIQKKTKAHLFGKKNMNVEVTRSLGWDSMSATPTLNGSKGYTNVFVARDQQSRNVALSATNSVLSKSVLANTVTVSSACGMYDPARTPRRESAAHHFFALRLNELGDPEPAFPQKSKRTAAAPPPPPAPSAPKAYAGGGHFVLDSAPHGRTDLLTTIYCTGYDQRPVARAGDIVVAELRVRPAGPGAPPTWARFFKERHAALHVARRGLDACMTGPHVKMRLPGADGAGLPAVLSRGQALEVVLAALGTALLAIEHDGLEAKRWAWLVHPQQQLVPRAPKPAVSLALGPAPAADDNPGWRRPTRARTRTRRTRRRGEPGVRACERAAPPPGAGCSSVARGTRRASRSGAASRTRGASRSRSGAGSSSRVDRRGRGGRRGVPVPVPMQHMGAHAEAPRGGTWARKSSIISEHAGMEVPAPRGAPWGRQIADHTRQIQVPEYTEDAEMGVQQQQQQQQQGSPPLRALGPHHHLKAGSWPQKNRQSMAPFEPLVASVPEPQAPAFRARAAAGRRARAKRRAGMGRTTCLRSASSPHAS</sequence>
<feature type="region of interest" description="Disordered" evidence="1">
    <location>
        <begin position="1"/>
        <end position="34"/>
    </location>
</feature>
<feature type="region of interest" description="Disordered" evidence="1">
    <location>
        <begin position="609"/>
        <end position="651"/>
    </location>
</feature>